<gene>
    <name evidence="1" type="ORF">ACFFNY_21860</name>
</gene>
<reference evidence="1 2" key="1">
    <citation type="submission" date="2024-09" db="EMBL/GenBank/DDBJ databases">
        <authorList>
            <person name="Sun Q."/>
            <person name="Mori K."/>
        </authorList>
    </citation>
    <scope>NUCLEOTIDE SEQUENCE [LARGE SCALE GENOMIC DNA]</scope>
    <source>
        <strain evidence="1 2">JCM 12520</strain>
    </source>
</reference>
<comment type="caution">
    <text evidence="1">The sequence shown here is derived from an EMBL/GenBank/DDBJ whole genome shotgun (WGS) entry which is preliminary data.</text>
</comment>
<dbReference type="EMBL" id="JBHMAG010000014">
    <property type="protein sequence ID" value="MFB9754224.1"/>
    <property type="molecule type" value="Genomic_DNA"/>
</dbReference>
<accession>A0ABV5W100</accession>
<proteinExistence type="predicted"/>
<keyword evidence="2" id="KW-1185">Reference proteome</keyword>
<evidence type="ECO:0000313" key="2">
    <source>
        <dbReference type="Proteomes" id="UP001589619"/>
    </source>
</evidence>
<evidence type="ECO:0000313" key="1">
    <source>
        <dbReference type="EMBL" id="MFB9754224.1"/>
    </source>
</evidence>
<organism evidence="1 2">
    <name type="scientific">Paenibacillus hodogayensis</name>
    <dbReference type="NCBI Taxonomy" id="279208"/>
    <lineage>
        <taxon>Bacteria</taxon>
        <taxon>Bacillati</taxon>
        <taxon>Bacillota</taxon>
        <taxon>Bacilli</taxon>
        <taxon>Bacillales</taxon>
        <taxon>Paenibacillaceae</taxon>
        <taxon>Paenibacillus</taxon>
    </lineage>
</organism>
<name>A0ABV5W100_9BACL</name>
<sequence length="867" mass="93393">MTYDAKTDWQYGQKVTETDANRWERGIADAHKQLDPAPSVPITLTPGVSIVHSDRTSQLRDMRIEGRTLVNLLGRDGNFEDISRWQKSPDTSVAASPSTAKYGMQAIGVQANTTSMNAFVYRAITLDTSKKYVLVGEGRSSLNLVFTVGTSAASGVGGGATPVFTSPVGDNSKYGMAYVKFQPTAANLYVSAFIYGTSTTAAAAGFDGIRLYEITQAEYNALDTMTTDQVAAKYPYVDDMKHVNAVYVQNPGKNLLPPLSEWALFSSSTIIENYKIEQSKNTSGFHFNSCIIKAVAGQTYTLSTLVSNIGGSGTGAYIEAFRADASGNVGNVIGGSQTALSGFLKYTFTVPADSYGVQIRLTLNDDARGTFTFLNPMLNIGPAALPFEPPQPSYMYMPDCNLRSNVDGSVKDQLYTDGEGKPRAVRRFREIPLDGSRSWGVDALATVPGGKQVYFRDGTINSPDFNGTCIKYDGSILVTRKSLSDPLPSDSFTMYLNGGVHIAIANANSGWGPNYSPTTGEIQAYFNGWVMVDQTTWNTNLQPYNGTGTRGWVKRWVGVGTKSTLPSSIGVLQDGTGIATLPTDVINSGWTPYRLMYQLAQSVDEPVTYEGSLVLHDGPNQIEVGTGIVVREAAKPAMDTNSNWYEVNRTDAGYEGSKLSKRVNKIQKAYKNQQAISVTIVSKGSYATENGERFYTRDIDSTTAYSVTYLALDTYALGTAPQSITGTLTPNIKETVDDAVTAISGLCRDVSVLQNTKAPQPQWIAPTLVNSWVAYSGLLIGYVKDIFGFVHLRGIIAGGATTFGSVIFTLPVGYRPAQITGVTTLAYNGSDWSLAKLTIGTAGNVFIDSAAGNTQLILDGISFRAEQ</sequence>
<protein>
    <submittedName>
        <fullName evidence="1">Uncharacterized protein</fullName>
    </submittedName>
</protein>
<dbReference type="RefSeq" id="WP_344914054.1">
    <property type="nucleotide sequence ID" value="NZ_BAAAYO010000013.1"/>
</dbReference>
<dbReference type="Proteomes" id="UP001589619">
    <property type="component" value="Unassembled WGS sequence"/>
</dbReference>